<feature type="transmembrane region" description="Helical" evidence="1">
    <location>
        <begin position="58"/>
        <end position="78"/>
    </location>
</feature>
<keyword evidence="3" id="KW-1185">Reference proteome</keyword>
<organism evidence="2 3">
    <name type="scientific">Stigmatella erecta</name>
    <dbReference type="NCBI Taxonomy" id="83460"/>
    <lineage>
        <taxon>Bacteria</taxon>
        <taxon>Pseudomonadati</taxon>
        <taxon>Myxococcota</taxon>
        <taxon>Myxococcia</taxon>
        <taxon>Myxococcales</taxon>
        <taxon>Cystobacterineae</taxon>
        <taxon>Archangiaceae</taxon>
        <taxon>Stigmatella</taxon>
    </lineage>
</organism>
<keyword evidence="1" id="KW-0472">Membrane</keyword>
<gene>
    <name evidence="2" type="ORF">SAMN05443639_11057</name>
</gene>
<name>A0A1I0KC43_9BACT</name>
<protein>
    <submittedName>
        <fullName evidence="2">Uncharacterized protein</fullName>
    </submittedName>
</protein>
<keyword evidence="1" id="KW-1133">Transmembrane helix</keyword>
<reference evidence="3" key="1">
    <citation type="submission" date="2016-10" db="EMBL/GenBank/DDBJ databases">
        <authorList>
            <person name="Varghese N."/>
            <person name="Submissions S."/>
        </authorList>
    </citation>
    <scope>NUCLEOTIDE SEQUENCE [LARGE SCALE GENOMIC DNA]</scope>
    <source>
        <strain evidence="3">DSM 16858</strain>
    </source>
</reference>
<evidence type="ECO:0000313" key="3">
    <source>
        <dbReference type="Proteomes" id="UP000199181"/>
    </source>
</evidence>
<feature type="transmembrane region" description="Helical" evidence="1">
    <location>
        <begin position="90"/>
        <end position="112"/>
    </location>
</feature>
<keyword evidence="1" id="KW-0812">Transmembrane</keyword>
<accession>A0A1I0KC43</accession>
<feature type="transmembrane region" description="Helical" evidence="1">
    <location>
        <begin position="236"/>
        <end position="259"/>
    </location>
</feature>
<dbReference type="EMBL" id="FOIJ01000010">
    <property type="protein sequence ID" value="SEU21843.1"/>
    <property type="molecule type" value="Genomic_DNA"/>
</dbReference>
<sequence>MSKQGTKRSSVQEKQQHPSAPIFNAPQSIVSSTTSPSTTIIVSGDNVRREIVITQETIVGVRRAFLSLSVSAVCLYFAMRANDWGSSTTVALVLFVGTSGALLLGFGFASLLEMYLSGKFAASPASIAYNNKKQNLGMPEDVADSEKFRLRNAAQELGSLSSQQPSALNVDVDSMADAVAKAISERIGPRALAGEEPDSRAPAVRHYSVAQEHIKFARIRLQKEIDTIQRRGNSNLILGILTTMVAVALLLWIAVSLIVPTEGDTNAYAYWAILLYTLLPKFFIALFIEIFSFFFLRLYRSSVQETKYFQNELTNLDSRAIAVEMALLSSDKEAVIALASELSRTERNFVLKKEESTVELEVAKAEVRGLREVMVAMSNLLRPERPKST</sequence>
<dbReference type="Proteomes" id="UP000199181">
    <property type="component" value="Unassembled WGS sequence"/>
</dbReference>
<dbReference type="RefSeq" id="WP_143076104.1">
    <property type="nucleotide sequence ID" value="NZ_FOIJ01000010.1"/>
</dbReference>
<feature type="transmembrane region" description="Helical" evidence="1">
    <location>
        <begin position="271"/>
        <end position="296"/>
    </location>
</feature>
<evidence type="ECO:0000256" key="1">
    <source>
        <dbReference type="SAM" id="Phobius"/>
    </source>
</evidence>
<evidence type="ECO:0000313" key="2">
    <source>
        <dbReference type="EMBL" id="SEU21843.1"/>
    </source>
</evidence>
<dbReference type="AlphaFoldDB" id="A0A1I0KC43"/>
<proteinExistence type="predicted"/>